<organism evidence="1">
    <name type="scientific">marine metagenome</name>
    <dbReference type="NCBI Taxonomy" id="408172"/>
    <lineage>
        <taxon>unclassified sequences</taxon>
        <taxon>metagenomes</taxon>
        <taxon>ecological metagenomes</taxon>
    </lineage>
</organism>
<dbReference type="EMBL" id="UINC01069866">
    <property type="protein sequence ID" value="SVC03578.1"/>
    <property type="molecule type" value="Genomic_DNA"/>
</dbReference>
<gene>
    <name evidence="1" type="ORF">METZ01_LOCUS256432</name>
</gene>
<accession>A0A382IVK1</accession>
<dbReference type="AlphaFoldDB" id="A0A382IVK1"/>
<feature type="non-terminal residue" evidence="1">
    <location>
        <position position="1"/>
    </location>
</feature>
<proteinExistence type="predicted"/>
<dbReference type="Pfam" id="PF12100">
    <property type="entry name" value="DUF3576"/>
    <property type="match status" value="1"/>
</dbReference>
<dbReference type="InterPro" id="IPR021959">
    <property type="entry name" value="DUF3576"/>
</dbReference>
<sequence>KGLELKSSNLKVNSFCQQYINNSWLDINTSDENDRKIENAILNKAKKIKLAKN</sequence>
<evidence type="ECO:0000313" key="1">
    <source>
        <dbReference type="EMBL" id="SVC03578.1"/>
    </source>
</evidence>
<name>A0A382IVK1_9ZZZZ</name>
<protein>
    <submittedName>
        <fullName evidence="1">Uncharacterized protein</fullName>
    </submittedName>
</protein>
<reference evidence="1" key="1">
    <citation type="submission" date="2018-05" db="EMBL/GenBank/DDBJ databases">
        <authorList>
            <person name="Lanie J.A."/>
            <person name="Ng W.-L."/>
            <person name="Kazmierczak K.M."/>
            <person name="Andrzejewski T.M."/>
            <person name="Davidsen T.M."/>
            <person name="Wayne K.J."/>
            <person name="Tettelin H."/>
            <person name="Glass J.I."/>
            <person name="Rusch D."/>
            <person name="Podicherti R."/>
            <person name="Tsui H.-C.T."/>
            <person name="Winkler M.E."/>
        </authorList>
    </citation>
    <scope>NUCLEOTIDE SEQUENCE</scope>
</reference>